<protein>
    <submittedName>
        <fullName evidence="2">Uncharacterized protein</fullName>
    </submittedName>
</protein>
<gene>
    <name evidence="2" type="ORF">HanXRQr2_Chr08g0341781</name>
</gene>
<reference evidence="2" key="1">
    <citation type="journal article" date="2017" name="Nature">
        <title>The sunflower genome provides insights into oil metabolism, flowering and Asterid evolution.</title>
        <authorList>
            <person name="Badouin H."/>
            <person name="Gouzy J."/>
            <person name="Grassa C.J."/>
            <person name="Murat F."/>
            <person name="Staton S.E."/>
            <person name="Cottret L."/>
            <person name="Lelandais-Briere C."/>
            <person name="Owens G.L."/>
            <person name="Carrere S."/>
            <person name="Mayjonade B."/>
            <person name="Legrand L."/>
            <person name="Gill N."/>
            <person name="Kane N.C."/>
            <person name="Bowers J.E."/>
            <person name="Hubner S."/>
            <person name="Bellec A."/>
            <person name="Berard A."/>
            <person name="Berges H."/>
            <person name="Blanchet N."/>
            <person name="Boniface M.C."/>
            <person name="Brunel D."/>
            <person name="Catrice O."/>
            <person name="Chaidir N."/>
            <person name="Claudel C."/>
            <person name="Donnadieu C."/>
            <person name="Faraut T."/>
            <person name="Fievet G."/>
            <person name="Helmstetter N."/>
            <person name="King M."/>
            <person name="Knapp S.J."/>
            <person name="Lai Z."/>
            <person name="Le Paslier M.C."/>
            <person name="Lippi Y."/>
            <person name="Lorenzon L."/>
            <person name="Mandel J.R."/>
            <person name="Marage G."/>
            <person name="Marchand G."/>
            <person name="Marquand E."/>
            <person name="Bret-Mestries E."/>
            <person name="Morien E."/>
            <person name="Nambeesan S."/>
            <person name="Nguyen T."/>
            <person name="Pegot-Espagnet P."/>
            <person name="Pouilly N."/>
            <person name="Raftis F."/>
            <person name="Sallet E."/>
            <person name="Schiex T."/>
            <person name="Thomas J."/>
            <person name="Vandecasteele C."/>
            <person name="Vares D."/>
            <person name="Vear F."/>
            <person name="Vautrin S."/>
            <person name="Crespi M."/>
            <person name="Mangin B."/>
            <person name="Burke J.M."/>
            <person name="Salse J."/>
            <person name="Munos S."/>
            <person name="Vincourt P."/>
            <person name="Rieseberg L.H."/>
            <person name="Langlade N.B."/>
        </authorList>
    </citation>
    <scope>NUCLEOTIDE SEQUENCE</scope>
    <source>
        <tissue evidence="2">Leaves</tissue>
    </source>
</reference>
<comment type="caution">
    <text evidence="2">The sequence shown here is derived from an EMBL/GenBank/DDBJ whole genome shotgun (WGS) entry which is preliminary data.</text>
</comment>
<evidence type="ECO:0000313" key="3">
    <source>
        <dbReference type="Proteomes" id="UP000215914"/>
    </source>
</evidence>
<name>A0A9K3IFH5_HELAN</name>
<dbReference type="Proteomes" id="UP000215914">
    <property type="component" value="Unassembled WGS sequence"/>
</dbReference>
<keyword evidence="3" id="KW-1185">Reference proteome</keyword>
<sequence length="77" mass="8073">MPRELNPTTLTAGCFWPRAQLPRADEDGEASKACENGFGSSLPNRASWTKGLDALFGGEPQKNGGDDGTGLSTFSPS</sequence>
<dbReference type="EMBL" id="MNCJ02000323">
    <property type="protein sequence ID" value="KAF5795616.1"/>
    <property type="molecule type" value="Genomic_DNA"/>
</dbReference>
<reference evidence="2" key="2">
    <citation type="submission" date="2020-06" db="EMBL/GenBank/DDBJ databases">
        <title>Helianthus annuus Genome sequencing and assembly Release 2.</title>
        <authorList>
            <person name="Gouzy J."/>
            <person name="Langlade N."/>
            <person name="Munos S."/>
        </authorList>
    </citation>
    <scope>NUCLEOTIDE SEQUENCE</scope>
    <source>
        <tissue evidence="2">Leaves</tissue>
    </source>
</reference>
<proteinExistence type="predicted"/>
<dbReference type="AlphaFoldDB" id="A0A9K3IFH5"/>
<organism evidence="2 3">
    <name type="scientific">Helianthus annuus</name>
    <name type="common">Common sunflower</name>
    <dbReference type="NCBI Taxonomy" id="4232"/>
    <lineage>
        <taxon>Eukaryota</taxon>
        <taxon>Viridiplantae</taxon>
        <taxon>Streptophyta</taxon>
        <taxon>Embryophyta</taxon>
        <taxon>Tracheophyta</taxon>
        <taxon>Spermatophyta</taxon>
        <taxon>Magnoliopsida</taxon>
        <taxon>eudicotyledons</taxon>
        <taxon>Gunneridae</taxon>
        <taxon>Pentapetalae</taxon>
        <taxon>asterids</taxon>
        <taxon>campanulids</taxon>
        <taxon>Asterales</taxon>
        <taxon>Asteraceae</taxon>
        <taxon>Asteroideae</taxon>
        <taxon>Heliantheae alliance</taxon>
        <taxon>Heliantheae</taxon>
        <taxon>Helianthus</taxon>
    </lineage>
</organism>
<evidence type="ECO:0000256" key="1">
    <source>
        <dbReference type="SAM" id="MobiDB-lite"/>
    </source>
</evidence>
<accession>A0A9K3IFH5</accession>
<feature type="region of interest" description="Disordered" evidence="1">
    <location>
        <begin position="51"/>
        <end position="77"/>
    </location>
</feature>
<evidence type="ECO:0000313" key="2">
    <source>
        <dbReference type="EMBL" id="KAF5795616.1"/>
    </source>
</evidence>
<dbReference type="Gramene" id="mRNA:HanXRQr2_Chr08g0341781">
    <property type="protein sequence ID" value="CDS:HanXRQr2_Chr08g0341781.1"/>
    <property type="gene ID" value="HanXRQr2_Chr08g0341781"/>
</dbReference>